<evidence type="ECO:0000259" key="1">
    <source>
        <dbReference type="Pfam" id="PF06250"/>
    </source>
</evidence>
<dbReference type="InterPro" id="IPR053148">
    <property type="entry name" value="PD-DEXK-like_domain"/>
</dbReference>
<comment type="caution">
    <text evidence="2">The sequence shown here is derived from an EMBL/GenBank/DDBJ whole genome shotgun (WGS) entry which is preliminary data.</text>
</comment>
<gene>
    <name evidence="2" type="ORF">B4915_00200</name>
</gene>
<evidence type="ECO:0000313" key="3">
    <source>
        <dbReference type="Proteomes" id="UP000238650"/>
    </source>
</evidence>
<name>A0A2S9QST7_9MICO</name>
<organism evidence="2 3">
    <name type="scientific">Leucobacter massiliensis</name>
    <dbReference type="NCBI Taxonomy" id="1686285"/>
    <lineage>
        <taxon>Bacteria</taxon>
        <taxon>Bacillati</taxon>
        <taxon>Actinomycetota</taxon>
        <taxon>Actinomycetes</taxon>
        <taxon>Micrococcales</taxon>
        <taxon>Microbacteriaceae</taxon>
        <taxon>Leucobacter</taxon>
    </lineage>
</organism>
<keyword evidence="3" id="KW-1185">Reference proteome</keyword>
<dbReference type="PANTHER" id="PTHR30547">
    <property type="entry name" value="UNCHARACTERIZED PROTEIN YHCG-RELATED"/>
    <property type="match status" value="1"/>
</dbReference>
<feature type="domain" description="YhcG PDDEXK nuclease" evidence="1">
    <location>
        <begin position="59"/>
        <end position="121"/>
    </location>
</feature>
<dbReference type="EMBL" id="MWZD01000007">
    <property type="protein sequence ID" value="PRI12651.1"/>
    <property type="molecule type" value="Genomic_DNA"/>
</dbReference>
<sequence length="137" mass="14559">MGRESRQAALARAAAGLPPISAASFARTSCACGPSPGLGRGRNRPTVCWTIAVGPEHLVYMTTVDELLRHEADEPTIGLPLCKTKNEAVAEYALRDTTQPLGVAEYQLVEALPDPLHTALPTIEQIKRALGATVSRS</sequence>
<dbReference type="AlphaFoldDB" id="A0A2S9QST7"/>
<dbReference type="Pfam" id="PF06250">
    <property type="entry name" value="YhcG_C"/>
    <property type="match status" value="1"/>
</dbReference>
<proteinExistence type="predicted"/>
<dbReference type="Proteomes" id="UP000238650">
    <property type="component" value="Unassembled WGS sequence"/>
</dbReference>
<evidence type="ECO:0000313" key="2">
    <source>
        <dbReference type="EMBL" id="PRI12651.1"/>
    </source>
</evidence>
<protein>
    <recommendedName>
        <fullName evidence="1">YhcG PDDEXK nuclease domain-containing protein</fullName>
    </recommendedName>
</protein>
<accession>A0A2S9QST7</accession>
<dbReference type="InterPro" id="IPR009362">
    <property type="entry name" value="YhcG_C"/>
</dbReference>
<reference evidence="2 3" key="1">
    <citation type="journal article" date="2017" name="New Microbes New Infect">
        <title>Genome sequence of 'Leucobacter massiliensis' sp. nov. isolated from human pharynx after travel to the 2014 Hajj.</title>
        <authorList>
            <person name="Leangapichart T."/>
            <person name="Gautret P."/>
            <person name="Nguyen T.T."/>
            <person name="Armstrong N."/>
            <person name="Rolain J.M."/>
        </authorList>
    </citation>
    <scope>NUCLEOTIDE SEQUENCE [LARGE SCALE GENOMIC DNA]</scope>
    <source>
        <strain evidence="2 3">122RC15</strain>
    </source>
</reference>
<dbReference type="PANTHER" id="PTHR30547:SF0">
    <property type="entry name" value="BLR8175 PROTEIN"/>
    <property type="match status" value="1"/>
</dbReference>